<keyword evidence="4" id="KW-0963">Cytoplasm</keyword>
<feature type="binding site" evidence="4">
    <location>
        <position position="488"/>
    </location>
    <ligand>
        <name>D-alanine</name>
        <dbReference type="ChEBI" id="CHEBI:57416"/>
    </ligand>
</feature>
<dbReference type="PANTHER" id="PTHR45398">
    <property type="match status" value="1"/>
</dbReference>
<dbReference type="InterPro" id="IPR010072">
    <property type="entry name" value="DltA"/>
</dbReference>
<dbReference type="CDD" id="cd05945">
    <property type="entry name" value="DltA"/>
    <property type="match status" value="1"/>
</dbReference>
<dbReference type="PANTHER" id="PTHR45398:SF1">
    <property type="entry name" value="ENZYME, PUTATIVE (JCVI)-RELATED"/>
    <property type="match status" value="1"/>
</dbReference>
<feature type="binding site" evidence="4">
    <location>
        <position position="379"/>
    </location>
    <ligand>
        <name>ATP</name>
        <dbReference type="ChEBI" id="CHEBI:30616"/>
    </ligand>
</feature>
<keyword evidence="2 4" id="KW-0547">Nucleotide-binding</keyword>
<proteinExistence type="inferred from homology"/>
<dbReference type="EMBL" id="JAGXBY010000001">
    <property type="protein sequence ID" value="MBS3678797.1"/>
    <property type="molecule type" value="Genomic_DNA"/>
</dbReference>
<comment type="caution">
    <text evidence="6">The sequence shown here is derived from an EMBL/GenBank/DDBJ whole genome shotgun (WGS) entry which is preliminary data.</text>
</comment>
<keyword evidence="1 4" id="KW-0436">Ligase</keyword>
<dbReference type="InterPro" id="IPR044507">
    <property type="entry name" value="DltA-like"/>
</dbReference>
<dbReference type="HAMAP" id="MF_00593">
    <property type="entry name" value="DltA"/>
    <property type="match status" value="1"/>
</dbReference>
<keyword evidence="3 4" id="KW-0067">ATP-binding</keyword>
<dbReference type="Gene3D" id="3.30.300.30">
    <property type="match status" value="1"/>
</dbReference>
<comment type="pathway">
    <text evidence="4">Cell wall biogenesis; lipoteichoic acid biosynthesis.</text>
</comment>
<keyword evidence="7" id="KW-1185">Reference proteome</keyword>
<dbReference type="NCBIfam" id="NF003417">
    <property type="entry name" value="PRK04813.1"/>
    <property type="match status" value="1"/>
</dbReference>
<evidence type="ECO:0000256" key="1">
    <source>
        <dbReference type="ARBA" id="ARBA00022598"/>
    </source>
</evidence>
<comment type="subcellular location">
    <subcellularLocation>
        <location evidence="4">Cytoplasm</location>
    </subcellularLocation>
</comment>
<dbReference type="Gene3D" id="3.40.50.12780">
    <property type="entry name" value="N-terminal domain of ligase-like"/>
    <property type="match status" value="1"/>
</dbReference>
<sequence>MKLLTSIAQHAERNPEQIAFRTGDQVLTYELLWDRSRRLASFIHAKQLKRQTPIVVYGHMDIDMPVSFLGCVQAGHPYIPVDTSIPIERVRLIVEKSGAGLVLNTTGSMLDFEDVTVLDVQTLQLEQEELIGDDYWVKPDEVFYIIYTSGSTGNPKGVQITSSNLQSFTDWMVGDFPLGQGKVFLNQAPFSFDLSVMDLYPALQSGGAIHALEKEVMNKPKLMFENLSRSGLQIWTSTPSFVQMCFPNPDFHQTMLPELEVFLFCGEVLPLAVAKELKERFPGARIFNTYGPTEATVAVTSIEITEALLAQEKALPVGYPKSDMRILVVDESGNPLPEGEKGELILIGPSVSKGYLDEPLLTEKAFGVINGMNAYRTGDAGYIQDGLVYCQGRLDYQIKLHGYRMELEEIEFHLNQSEYIKAAIIIPYVPNEEIEYLIAAVVPAEHSFEKEYQLTAAIRKDLALRLPAYMIPRKFTYHTAIPMTINGKVDRKKMKKRYSHDSI</sequence>
<evidence type="ECO:0000256" key="2">
    <source>
        <dbReference type="ARBA" id="ARBA00022741"/>
    </source>
</evidence>
<comment type="catalytic activity">
    <reaction evidence="4">
        <text>holo-[D-alanyl-carrier protein] + D-alanine + ATP = D-alanyl-[D-alanyl-carrier protein] + AMP + diphosphate</text>
        <dbReference type="Rhea" id="RHEA:55132"/>
        <dbReference type="Rhea" id="RHEA-COMP:14102"/>
        <dbReference type="Rhea" id="RHEA-COMP:14103"/>
        <dbReference type="ChEBI" id="CHEBI:30616"/>
        <dbReference type="ChEBI" id="CHEBI:33019"/>
        <dbReference type="ChEBI" id="CHEBI:57416"/>
        <dbReference type="ChEBI" id="CHEBI:64479"/>
        <dbReference type="ChEBI" id="CHEBI:138620"/>
        <dbReference type="ChEBI" id="CHEBI:456215"/>
        <dbReference type="EC" id="6.2.1.54"/>
    </reaction>
</comment>
<dbReference type="InterPro" id="IPR042099">
    <property type="entry name" value="ANL_N_sf"/>
</dbReference>
<protein>
    <recommendedName>
        <fullName evidence="4">D-alanine--D-alanyl carrier protein ligase</fullName>
        <shortName evidence="4">DCL</shortName>
        <ecNumber evidence="4">6.2.1.54</ecNumber>
    </recommendedName>
    <alternativeName>
        <fullName evidence="4">D-alanine--poly(phosphoribitol) ligase subunit 1</fullName>
    </alternativeName>
    <alternativeName>
        <fullName evidence="4">D-alanine-activating enzyme</fullName>
        <shortName evidence="4">DAE</shortName>
    </alternativeName>
</protein>
<evidence type="ECO:0000256" key="4">
    <source>
        <dbReference type="HAMAP-Rule" id="MF_00593"/>
    </source>
</evidence>
<feature type="binding site" evidence="4">
    <location>
        <begin position="288"/>
        <end position="293"/>
    </location>
    <ligand>
        <name>ATP</name>
        <dbReference type="ChEBI" id="CHEBI:30616"/>
    </ligand>
</feature>
<reference evidence="6 7" key="1">
    <citation type="submission" date="2021-05" db="EMBL/GenBank/DDBJ databases">
        <title>Ornithinibacillus massiliensis sp. nov.</title>
        <authorList>
            <person name="Iwaza R."/>
            <person name="Lagier J.-C."/>
            <person name="Raoult D."/>
        </authorList>
    </citation>
    <scope>NUCLEOTIDE SEQUENCE [LARGE SCALE GENOMIC DNA]</scope>
    <source>
        <strain evidence="6 7">Marseille-P3601</strain>
    </source>
</reference>
<feature type="binding site" evidence="4">
    <location>
        <position position="193"/>
    </location>
    <ligand>
        <name>D-alanine</name>
        <dbReference type="ChEBI" id="CHEBI:57416"/>
    </ligand>
</feature>
<dbReference type="Pfam" id="PF00501">
    <property type="entry name" value="AMP-binding"/>
    <property type="match status" value="1"/>
</dbReference>
<accession>A0ABS5MA33</accession>
<dbReference type="InterPro" id="IPR045851">
    <property type="entry name" value="AMP-bd_C_sf"/>
</dbReference>
<feature type="binding site" evidence="4">
    <location>
        <position position="297"/>
    </location>
    <ligand>
        <name>D-alanine</name>
        <dbReference type="ChEBI" id="CHEBI:57416"/>
    </ligand>
</feature>
<dbReference type="EC" id="6.2.1.54" evidence="4"/>
<feature type="domain" description="AMP-dependent synthetase/ligase" evidence="5">
    <location>
        <begin position="8"/>
        <end position="356"/>
    </location>
</feature>
<dbReference type="PROSITE" id="PS00455">
    <property type="entry name" value="AMP_BINDING"/>
    <property type="match status" value="1"/>
</dbReference>
<feature type="binding site" evidence="4">
    <location>
        <position position="488"/>
    </location>
    <ligand>
        <name>ATP</name>
        <dbReference type="ChEBI" id="CHEBI:30616"/>
    </ligand>
</feature>
<dbReference type="NCBIfam" id="TIGR01734">
    <property type="entry name" value="D-ala-DACP-lig"/>
    <property type="match status" value="1"/>
</dbReference>
<comment type="function">
    <text evidence="4">Catalyzes the first step in the D-alanylation of lipoteichoic acid (LTA), the activation of D-alanine and its transfer onto the D-alanyl carrier protein (Dcp) DltC. In an ATP-dependent two-step reaction, forms a high energy D-alanyl-AMP intermediate, followed by transfer of the D-alanyl residue as a thiol ester to the phosphopantheinyl prosthetic group of the Dcp. D-alanylation of LTA plays an important role in modulating the properties of the cell wall in Gram-positive bacteria, influencing the net charge of the cell wall.</text>
</comment>
<evidence type="ECO:0000259" key="5">
    <source>
        <dbReference type="Pfam" id="PF00501"/>
    </source>
</evidence>
<name>A0ABS5MA33_9BACI</name>
<dbReference type="Proteomes" id="UP000681870">
    <property type="component" value="Unassembled WGS sequence"/>
</dbReference>
<comment type="similarity">
    <text evidence="4">Belongs to the ATP-dependent AMP-binding enzyme family. DltA subfamily.</text>
</comment>
<dbReference type="RefSeq" id="WP_211740886.1">
    <property type="nucleotide sequence ID" value="NZ_JAGXBY010000001.1"/>
</dbReference>
<dbReference type="InterPro" id="IPR010071">
    <property type="entry name" value="AA_adenyl_dom"/>
</dbReference>
<comment type="caution">
    <text evidence="4">Lacks conserved residue(s) required for the propagation of feature annotation.</text>
</comment>
<evidence type="ECO:0000313" key="7">
    <source>
        <dbReference type="Proteomes" id="UP000681870"/>
    </source>
</evidence>
<dbReference type="InterPro" id="IPR020845">
    <property type="entry name" value="AMP-binding_CS"/>
</dbReference>
<gene>
    <name evidence="4 6" type="primary">dltA</name>
    <name evidence="6" type="ORF">KGF86_01070</name>
</gene>
<organism evidence="6 7">
    <name type="scientific">Ornithinibacillus massiliensis</name>
    <dbReference type="NCBI Taxonomy" id="1944633"/>
    <lineage>
        <taxon>Bacteria</taxon>
        <taxon>Bacillati</taxon>
        <taxon>Bacillota</taxon>
        <taxon>Bacilli</taxon>
        <taxon>Bacillales</taxon>
        <taxon>Bacillaceae</taxon>
        <taxon>Ornithinibacillus</taxon>
    </lineage>
</organism>
<feature type="binding site" evidence="4">
    <location>
        <begin position="148"/>
        <end position="149"/>
    </location>
    <ligand>
        <name>ATP</name>
        <dbReference type="ChEBI" id="CHEBI:30616"/>
    </ligand>
</feature>
<dbReference type="SUPFAM" id="SSF56801">
    <property type="entry name" value="Acetyl-CoA synthetase-like"/>
    <property type="match status" value="1"/>
</dbReference>
<dbReference type="NCBIfam" id="TIGR01733">
    <property type="entry name" value="AA-adenyl-dom"/>
    <property type="match status" value="1"/>
</dbReference>
<evidence type="ECO:0000256" key="3">
    <source>
        <dbReference type="ARBA" id="ARBA00022840"/>
    </source>
</evidence>
<dbReference type="InterPro" id="IPR000873">
    <property type="entry name" value="AMP-dep_synth/lig_dom"/>
</dbReference>
<evidence type="ECO:0000313" key="6">
    <source>
        <dbReference type="EMBL" id="MBS3678797.1"/>
    </source>
</evidence>
<dbReference type="GO" id="GO:0016874">
    <property type="term" value="F:ligase activity"/>
    <property type="evidence" value="ECO:0007669"/>
    <property type="project" value="UniProtKB-KW"/>
</dbReference>